<accession>A0ABP8ZC92</accession>
<dbReference type="Proteomes" id="UP001500121">
    <property type="component" value="Unassembled WGS sequence"/>
</dbReference>
<evidence type="ECO:0000259" key="2">
    <source>
        <dbReference type="Pfam" id="PF12282"/>
    </source>
</evidence>
<feature type="compositionally biased region" description="Low complexity" evidence="1">
    <location>
        <begin position="206"/>
        <end position="216"/>
    </location>
</feature>
<feature type="region of interest" description="Disordered" evidence="1">
    <location>
        <begin position="204"/>
        <end position="264"/>
    </location>
</feature>
<reference evidence="4" key="1">
    <citation type="journal article" date="2019" name="Int. J. Syst. Evol. Microbiol.">
        <title>The Global Catalogue of Microorganisms (GCM) 10K type strain sequencing project: providing services to taxonomists for standard genome sequencing and annotation.</title>
        <authorList>
            <consortium name="The Broad Institute Genomics Platform"/>
            <consortium name="The Broad Institute Genome Sequencing Center for Infectious Disease"/>
            <person name="Wu L."/>
            <person name="Ma J."/>
        </authorList>
    </citation>
    <scope>NUCLEOTIDE SEQUENCE [LARGE SCALE GENOMIC DNA]</scope>
    <source>
        <strain evidence="4">JCM 19015</strain>
    </source>
</reference>
<comment type="caution">
    <text evidence="3">The sequence shown here is derived from an EMBL/GenBank/DDBJ whole genome shotgun (WGS) entry which is preliminary data.</text>
</comment>
<dbReference type="Pfam" id="PF12282">
    <property type="entry name" value="GAF_PdtaS"/>
    <property type="match status" value="1"/>
</dbReference>
<dbReference type="InterPro" id="IPR022066">
    <property type="entry name" value="PdtaS_GAF"/>
</dbReference>
<evidence type="ECO:0000313" key="4">
    <source>
        <dbReference type="Proteomes" id="UP001500121"/>
    </source>
</evidence>
<dbReference type="Gene3D" id="3.30.450.20">
    <property type="entry name" value="PAS domain"/>
    <property type="match status" value="1"/>
</dbReference>
<evidence type="ECO:0000256" key="1">
    <source>
        <dbReference type="SAM" id="MobiDB-lite"/>
    </source>
</evidence>
<feature type="compositionally biased region" description="Low complexity" evidence="1">
    <location>
        <begin position="224"/>
        <end position="237"/>
    </location>
</feature>
<proteinExistence type="predicted"/>
<dbReference type="InterPro" id="IPR038424">
    <property type="entry name" value="H_kinase_PdtaS_GAF_sf"/>
</dbReference>
<keyword evidence="4" id="KW-1185">Reference proteome</keyword>
<feature type="domain" description="Histidine kinase PdtaS GAF" evidence="2">
    <location>
        <begin position="4"/>
        <end position="156"/>
    </location>
</feature>
<protein>
    <recommendedName>
        <fullName evidence="2">Histidine kinase PdtaS GAF domain-containing protein</fullName>
    </recommendedName>
</protein>
<feature type="compositionally biased region" description="Basic residues" evidence="1">
    <location>
        <begin position="238"/>
        <end position="263"/>
    </location>
</feature>
<evidence type="ECO:0000313" key="3">
    <source>
        <dbReference type="EMBL" id="GAA4752634.1"/>
    </source>
</evidence>
<dbReference type="EMBL" id="BAABLP010000006">
    <property type="protein sequence ID" value="GAA4752634.1"/>
    <property type="molecule type" value="Genomic_DNA"/>
</dbReference>
<dbReference type="Gene3D" id="3.30.450.280">
    <property type="entry name" value="GAF domain"/>
    <property type="match status" value="1"/>
</dbReference>
<name>A0ABP8ZC92_9MICO</name>
<sequence length="283" mass="30499">MPTMSELVSAHGRSSEDDLNWLHALLGDLQLLADLAFADIVLWTPSAEGEFVAVAHARPSSAATLFYRDFVGQVIKPDWKRLVTDAFERGTILDSSAPDWFEETPTRVRAVPVLRRTSPSAGPQQTIGPIAVLSRHTNLSEARMPSRQELTFGDCANDLFGMIATGDFPTLASPTAPRRGAPRASDGLIRLDVDGTVLFASRTRCPPSTASASPASWRGRTSRRSSPSCCPTASASTRRCRSSSRARRRGAPRSRPAARRCRSARSPCATTTSASARSCCAAR</sequence>
<organism evidence="3 4">
    <name type="scientific">Amnibacterium soli</name>
    <dbReference type="NCBI Taxonomy" id="1282736"/>
    <lineage>
        <taxon>Bacteria</taxon>
        <taxon>Bacillati</taxon>
        <taxon>Actinomycetota</taxon>
        <taxon>Actinomycetes</taxon>
        <taxon>Micrococcales</taxon>
        <taxon>Microbacteriaceae</taxon>
        <taxon>Amnibacterium</taxon>
    </lineage>
</organism>
<feature type="region of interest" description="Disordered" evidence="1">
    <location>
        <begin position="168"/>
        <end position="187"/>
    </location>
</feature>
<gene>
    <name evidence="3" type="ORF">GCM10025783_26870</name>
</gene>